<feature type="transmembrane region" description="Helical" evidence="1">
    <location>
        <begin position="108"/>
        <end position="127"/>
    </location>
</feature>
<accession>A0A7S3JY11</accession>
<keyword evidence="1" id="KW-0472">Membrane</keyword>
<gene>
    <name evidence="2" type="ORF">ALAG00032_LOCUS7969</name>
</gene>
<reference evidence="2" key="1">
    <citation type="submission" date="2021-01" db="EMBL/GenBank/DDBJ databases">
        <authorList>
            <person name="Corre E."/>
            <person name="Pelletier E."/>
            <person name="Niang G."/>
            <person name="Scheremetjew M."/>
            <person name="Finn R."/>
            <person name="Kale V."/>
            <person name="Holt S."/>
            <person name="Cochrane G."/>
            <person name="Meng A."/>
            <person name="Brown T."/>
            <person name="Cohen L."/>
        </authorList>
    </citation>
    <scope>NUCLEOTIDE SEQUENCE</scope>
    <source>
        <strain evidence="2">CCMP1510</strain>
    </source>
</reference>
<evidence type="ECO:0000313" key="2">
    <source>
        <dbReference type="EMBL" id="CAE0367220.1"/>
    </source>
</evidence>
<keyword evidence="1" id="KW-1133">Transmembrane helix</keyword>
<protein>
    <submittedName>
        <fullName evidence="2">Uncharacterized protein</fullName>
    </submittedName>
</protein>
<name>A0A7S3JY11_9STRA</name>
<evidence type="ECO:0000256" key="1">
    <source>
        <dbReference type="SAM" id="Phobius"/>
    </source>
</evidence>
<keyword evidence="1" id="KW-0812">Transmembrane</keyword>
<dbReference type="AlphaFoldDB" id="A0A7S3JY11"/>
<dbReference type="EMBL" id="HBIJ01011667">
    <property type="protein sequence ID" value="CAE0367220.1"/>
    <property type="molecule type" value="Transcribed_RNA"/>
</dbReference>
<organism evidence="2">
    <name type="scientific">Aureoumbra lagunensis</name>
    <dbReference type="NCBI Taxonomy" id="44058"/>
    <lineage>
        <taxon>Eukaryota</taxon>
        <taxon>Sar</taxon>
        <taxon>Stramenopiles</taxon>
        <taxon>Ochrophyta</taxon>
        <taxon>Pelagophyceae</taxon>
        <taxon>Pelagomonadales</taxon>
        <taxon>Aureoumbra</taxon>
    </lineage>
</organism>
<feature type="transmembrane region" description="Helical" evidence="1">
    <location>
        <begin position="46"/>
        <end position="71"/>
    </location>
</feature>
<sequence length="151" mass="16194">MITDSHIILNKRFVPLRGINTPWFHCMTSCSLAATKMSPEDHSRRVIFQIVATRLGIALVGCGLGLLTIVPNMMMSDSGKPEAIGTAYFGLAASAFMFTGGVTGKLSLVGVGLSLQTLVLITASKILPKILDKRRKRSTGHDPSETFSSEA</sequence>
<proteinExistence type="predicted"/>
<feature type="transmembrane region" description="Helical" evidence="1">
    <location>
        <begin position="83"/>
        <end position="102"/>
    </location>
</feature>